<dbReference type="AlphaFoldDB" id="A0A814W0S8"/>
<protein>
    <submittedName>
        <fullName evidence="1">Uncharacterized protein</fullName>
    </submittedName>
</protein>
<accession>A0A814W0S8</accession>
<dbReference type="Proteomes" id="UP000681722">
    <property type="component" value="Unassembled WGS sequence"/>
</dbReference>
<organism evidence="1 3">
    <name type="scientific">Didymodactylos carnosus</name>
    <dbReference type="NCBI Taxonomy" id="1234261"/>
    <lineage>
        <taxon>Eukaryota</taxon>
        <taxon>Metazoa</taxon>
        <taxon>Spiralia</taxon>
        <taxon>Gnathifera</taxon>
        <taxon>Rotifera</taxon>
        <taxon>Eurotatoria</taxon>
        <taxon>Bdelloidea</taxon>
        <taxon>Philodinida</taxon>
        <taxon>Philodinidae</taxon>
        <taxon>Didymodactylos</taxon>
    </lineage>
</organism>
<sequence>MRSLFSRMTAQLRKGTLKAPMLLDKDEVHELGDDKSFDKEDDVEQKIRKNGKVIIDKLESSSHDFSAGDWIAVDDGPSWLPAELLQTTKDSLYVNLLQKNGRKLLQTSTRSTQEFGFY</sequence>
<dbReference type="Proteomes" id="UP000663829">
    <property type="component" value="Unassembled WGS sequence"/>
</dbReference>
<reference evidence="1" key="1">
    <citation type="submission" date="2021-02" db="EMBL/GenBank/DDBJ databases">
        <authorList>
            <person name="Nowell W R."/>
        </authorList>
    </citation>
    <scope>NUCLEOTIDE SEQUENCE</scope>
</reference>
<gene>
    <name evidence="1" type="ORF">GPM918_LOCUS23391</name>
    <name evidence="2" type="ORF">SRO942_LOCUS23390</name>
</gene>
<comment type="caution">
    <text evidence="1">The sequence shown here is derived from an EMBL/GenBank/DDBJ whole genome shotgun (WGS) entry which is preliminary data.</text>
</comment>
<evidence type="ECO:0000313" key="2">
    <source>
        <dbReference type="EMBL" id="CAF3959028.1"/>
    </source>
</evidence>
<evidence type="ECO:0000313" key="3">
    <source>
        <dbReference type="Proteomes" id="UP000663829"/>
    </source>
</evidence>
<evidence type="ECO:0000313" key="1">
    <source>
        <dbReference type="EMBL" id="CAF1194613.1"/>
    </source>
</evidence>
<name>A0A814W0S8_9BILA</name>
<dbReference type="EMBL" id="CAJOBC010008341">
    <property type="protein sequence ID" value="CAF3959028.1"/>
    <property type="molecule type" value="Genomic_DNA"/>
</dbReference>
<keyword evidence="3" id="KW-1185">Reference proteome</keyword>
<dbReference type="EMBL" id="CAJNOQ010008340">
    <property type="protein sequence ID" value="CAF1194613.1"/>
    <property type="molecule type" value="Genomic_DNA"/>
</dbReference>
<proteinExistence type="predicted"/>